<keyword evidence="3" id="KW-1185">Reference proteome</keyword>
<evidence type="ECO:0000313" key="3">
    <source>
        <dbReference type="Proteomes" id="UP000199031"/>
    </source>
</evidence>
<feature type="region of interest" description="Disordered" evidence="1">
    <location>
        <begin position="121"/>
        <end position="151"/>
    </location>
</feature>
<evidence type="ECO:0000313" key="2">
    <source>
        <dbReference type="EMBL" id="SFQ41064.1"/>
    </source>
</evidence>
<proteinExistence type="predicted"/>
<name>A0A1I5YA33_9BACT</name>
<dbReference type="AlphaFoldDB" id="A0A1I5YA33"/>
<accession>A0A1I5YA33</accession>
<organism evidence="2 3">
    <name type="scientific">Parafilimonas terrae</name>
    <dbReference type="NCBI Taxonomy" id="1465490"/>
    <lineage>
        <taxon>Bacteria</taxon>
        <taxon>Pseudomonadati</taxon>
        <taxon>Bacteroidota</taxon>
        <taxon>Chitinophagia</taxon>
        <taxon>Chitinophagales</taxon>
        <taxon>Chitinophagaceae</taxon>
        <taxon>Parafilimonas</taxon>
    </lineage>
</organism>
<gene>
    <name evidence="2" type="ORF">SAMN05444277_11157</name>
</gene>
<sequence length="151" mass="17293">MKQTPILFCFSVVFSLMICSCNNVLQKDYEFYYYPEKNTYYDVVNKEYIYSLDGGETWDSLFVASGKEPGTLGTKRILHSKQHSIWLNNAEHIQQYNGRAVNVLASDTTASNQALAAERKIKKAASTTTQKKEPEKKPGFFKRLFGKKNKN</sequence>
<evidence type="ECO:0000256" key="1">
    <source>
        <dbReference type="SAM" id="MobiDB-lite"/>
    </source>
</evidence>
<dbReference type="RefSeq" id="WP_143075902.1">
    <property type="nucleotide sequence ID" value="NZ_FOXQ01000011.1"/>
</dbReference>
<reference evidence="2 3" key="1">
    <citation type="submission" date="2016-10" db="EMBL/GenBank/DDBJ databases">
        <authorList>
            <person name="de Groot N.N."/>
        </authorList>
    </citation>
    <scope>NUCLEOTIDE SEQUENCE [LARGE SCALE GENOMIC DNA]</scope>
    <source>
        <strain evidence="2 3">DSM 28286</strain>
    </source>
</reference>
<dbReference type="EMBL" id="FOXQ01000011">
    <property type="protein sequence ID" value="SFQ41064.1"/>
    <property type="molecule type" value="Genomic_DNA"/>
</dbReference>
<dbReference type="OrthoDB" id="680727at2"/>
<protein>
    <submittedName>
        <fullName evidence="2">Uncharacterized protein</fullName>
    </submittedName>
</protein>
<dbReference type="STRING" id="1465490.SAMN05444277_11157"/>
<dbReference type="PROSITE" id="PS51257">
    <property type="entry name" value="PROKAR_LIPOPROTEIN"/>
    <property type="match status" value="1"/>
</dbReference>
<dbReference type="Proteomes" id="UP000199031">
    <property type="component" value="Unassembled WGS sequence"/>
</dbReference>